<proteinExistence type="predicted"/>
<keyword evidence="3 8" id="KW-0028">Amino-acid biosynthesis</keyword>
<evidence type="ECO:0000313" key="11">
    <source>
        <dbReference type="EMBL" id="OGF98203.1"/>
    </source>
</evidence>
<comment type="catalytic activity">
    <reaction evidence="7 8">
        <text>prephenate + H(+) = 3-phenylpyruvate + CO2 + H2O</text>
        <dbReference type="Rhea" id="RHEA:21648"/>
        <dbReference type="ChEBI" id="CHEBI:15377"/>
        <dbReference type="ChEBI" id="CHEBI:15378"/>
        <dbReference type="ChEBI" id="CHEBI:16526"/>
        <dbReference type="ChEBI" id="CHEBI:18005"/>
        <dbReference type="ChEBI" id="CHEBI:29934"/>
        <dbReference type="EC" id="4.2.1.51"/>
    </reaction>
</comment>
<dbReference type="Pfam" id="PF00800">
    <property type="entry name" value="PDT"/>
    <property type="match status" value="1"/>
</dbReference>
<comment type="caution">
    <text evidence="11">The sequence shown here is derived from an EMBL/GenBank/DDBJ whole genome shotgun (WGS) entry which is preliminary data.</text>
</comment>
<evidence type="ECO:0000256" key="4">
    <source>
        <dbReference type="ARBA" id="ARBA00023141"/>
    </source>
</evidence>
<dbReference type="SUPFAM" id="SSF53850">
    <property type="entry name" value="Periplasmic binding protein-like II"/>
    <property type="match status" value="1"/>
</dbReference>
<dbReference type="PROSITE" id="PS51171">
    <property type="entry name" value="PREPHENATE_DEHYDR_3"/>
    <property type="match status" value="1"/>
</dbReference>
<dbReference type="EMBL" id="MFIV01000150">
    <property type="protein sequence ID" value="OGF98203.1"/>
    <property type="molecule type" value="Genomic_DNA"/>
</dbReference>
<dbReference type="InterPro" id="IPR002912">
    <property type="entry name" value="ACT_dom"/>
</dbReference>
<dbReference type="Gene3D" id="3.40.190.10">
    <property type="entry name" value="Periplasmic binding protein-like II"/>
    <property type="match status" value="2"/>
</dbReference>
<dbReference type="Gene3D" id="3.30.70.260">
    <property type="match status" value="1"/>
</dbReference>
<dbReference type="PROSITE" id="PS51671">
    <property type="entry name" value="ACT"/>
    <property type="match status" value="1"/>
</dbReference>
<dbReference type="EC" id="4.2.1.51" evidence="2 8"/>
<evidence type="ECO:0000256" key="3">
    <source>
        <dbReference type="ARBA" id="ARBA00022605"/>
    </source>
</evidence>
<dbReference type="Proteomes" id="UP000176992">
    <property type="component" value="Unassembled WGS sequence"/>
</dbReference>
<evidence type="ECO:0000259" key="9">
    <source>
        <dbReference type="PROSITE" id="PS51171"/>
    </source>
</evidence>
<dbReference type="SUPFAM" id="SSF55021">
    <property type="entry name" value="ACT-like"/>
    <property type="match status" value="1"/>
</dbReference>
<dbReference type="PANTHER" id="PTHR21022">
    <property type="entry name" value="PREPHENATE DEHYDRATASE P PROTEIN"/>
    <property type="match status" value="1"/>
</dbReference>
<name>A0A1F5YDJ1_9BACT</name>
<evidence type="ECO:0000256" key="2">
    <source>
        <dbReference type="ARBA" id="ARBA00013147"/>
    </source>
</evidence>
<evidence type="ECO:0000256" key="6">
    <source>
        <dbReference type="ARBA" id="ARBA00023239"/>
    </source>
</evidence>
<feature type="domain" description="ACT" evidence="10">
    <location>
        <begin position="190"/>
        <end position="266"/>
    </location>
</feature>
<dbReference type="FunFam" id="3.30.70.260:FF:000012">
    <property type="entry name" value="Prephenate dehydratase"/>
    <property type="match status" value="1"/>
</dbReference>
<organism evidence="11 12">
    <name type="scientific">Candidatus Glassbacteria bacterium GWA2_58_10</name>
    <dbReference type="NCBI Taxonomy" id="1817865"/>
    <lineage>
        <taxon>Bacteria</taxon>
        <taxon>Candidatus Glassiibacteriota</taxon>
    </lineage>
</organism>
<feature type="domain" description="Prephenate dehydratase" evidence="9">
    <location>
        <begin position="2"/>
        <end position="177"/>
    </location>
</feature>
<dbReference type="GO" id="GO:0004664">
    <property type="term" value="F:prephenate dehydratase activity"/>
    <property type="evidence" value="ECO:0007669"/>
    <property type="project" value="UniProtKB-UniRule"/>
</dbReference>
<dbReference type="PROSITE" id="PS00858">
    <property type="entry name" value="PREPHENATE_DEHYDR_2"/>
    <property type="match status" value="1"/>
</dbReference>
<keyword evidence="4 8" id="KW-0057">Aromatic amino acid biosynthesis</keyword>
<gene>
    <name evidence="8" type="primary">pheA</name>
    <name evidence="11" type="ORF">A2Z86_05245</name>
</gene>
<dbReference type="PANTHER" id="PTHR21022:SF19">
    <property type="entry name" value="PREPHENATE DEHYDRATASE-RELATED"/>
    <property type="match status" value="1"/>
</dbReference>
<dbReference type="InterPro" id="IPR001086">
    <property type="entry name" value="Preph_deHydtase"/>
</dbReference>
<evidence type="ECO:0000259" key="10">
    <source>
        <dbReference type="PROSITE" id="PS51671"/>
    </source>
</evidence>
<keyword evidence="5 8" id="KW-0584">Phenylalanine biosynthesis</keyword>
<keyword evidence="6 8" id="KW-0456">Lyase</keyword>
<dbReference type="NCBIfam" id="NF008865">
    <property type="entry name" value="PRK11898.1"/>
    <property type="match status" value="1"/>
</dbReference>
<sequence length="269" mass="29984">MKLDVLGPQGTFSHEAALALDPKAEIIFQRTIRDIFDHTASGGSDRGLVPLENSVSGTIGDTLDNLTESELQIEREIIHPVIHHLAAISGGKKVTAILCHPQSYAQCEKFIRTRYPEAEIIQTGSNGKSAERLREEGREDWAAVVPELAIKLYKLKVLHSQIQDNRYNVTRFGLISLQPTSSSGYDRTSLALYPQIDYPGLLHEILGHFSGRGVNLSKIESRPSKGRLGDYIFFVDVQGHQFDERVAEAIESLKKIAFVKVLGSYPRQY</sequence>
<dbReference type="Pfam" id="PF01842">
    <property type="entry name" value="ACT"/>
    <property type="match status" value="1"/>
</dbReference>
<dbReference type="UniPathway" id="UPA00121">
    <property type="reaction ID" value="UER00345"/>
</dbReference>
<dbReference type="InterPro" id="IPR045865">
    <property type="entry name" value="ACT-like_dom_sf"/>
</dbReference>
<evidence type="ECO:0000256" key="8">
    <source>
        <dbReference type="RuleBase" id="RU361254"/>
    </source>
</evidence>
<dbReference type="GO" id="GO:0005737">
    <property type="term" value="C:cytoplasm"/>
    <property type="evidence" value="ECO:0007669"/>
    <property type="project" value="TreeGrafter"/>
</dbReference>
<evidence type="ECO:0000256" key="7">
    <source>
        <dbReference type="ARBA" id="ARBA00047848"/>
    </source>
</evidence>
<evidence type="ECO:0000313" key="12">
    <source>
        <dbReference type="Proteomes" id="UP000176992"/>
    </source>
</evidence>
<comment type="pathway">
    <text evidence="1 8">Amino-acid biosynthesis; L-phenylalanine biosynthesis; phenylpyruvate from prephenate: step 1/1.</text>
</comment>
<evidence type="ECO:0000256" key="5">
    <source>
        <dbReference type="ARBA" id="ARBA00023222"/>
    </source>
</evidence>
<evidence type="ECO:0000256" key="1">
    <source>
        <dbReference type="ARBA" id="ARBA00004741"/>
    </source>
</evidence>
<protein>
    <recommendedName>
        <fullName evidence="2 8">Prephenate dehydratase</fullName>
        <shortName evidence="8">PDT</shortName>
        <ecNumber evidence="2 8">4.2.1.51</ecNumber>
    </recommendedName>
</protein>
<dbReference type="CDD" id="cd04905">
    <property type="entry name" value="ACT_CM-PDT"/>
    <property type="match status" value="1"/>
</dbReference>
<dbReference type="CDD" id="cd13630">
    <property type="entry name" value="PBP2_PDT_1"/>
    <property type="match status" value="1"/>
</dbReference>
<reference evidence="11 12" key="1">
    <citation type="journal article" date="2016" name="Nat. Commun.">
        <title>Thousands of microbial genomes shed light on interconnected biogeochemical processes in an aquifer system.</title>
        <authorList>
            <person name="Anantharaman K."/>
            <person name="Brown C.T."/>
            <person name="Hug L.A."/>
            <person name="Sharon I."/>
            <person name="Castelle C.J."/>
            <person name="Probst A.J."/>
            <person name="Thomas B.C."/>
            <person name="Singh A."/>
            <person name="Wilkins M.J."/>
            <person name="Karaoz U."/>
            <person name="Brodie E.L."/>
            <person name="Williams K.H."/>
            <person name="Hubbard S.S."/>
            <person name="Banfield J.F."/>
        </authorList>
    </citation>
    <scope>NUCLEOTIDE SEQUENCE [LARGE SCALE GENOMIC DNA]</scope>
</reference>
<dbReference type="GO" id="GO:0009094">
    <property type="term" value="P:L-phenylalanine biosynthetic process"/>
    <property type="evidence" value="ECO:0007669"/>
    <property type="project" value="UniProtKB-UniPathway"/>
</dbReference>
<accession>A0A1F5YDJ1</accession>
<dbReference type="InterPro" id="IPR018528">
    <property type="entry name" value="Preph_deHydtase_CS"/>
</dbReference>
<dbReference type="AlphaFoldDB" id="A0A1F5YDJ1"/>